<evidence type="ECO:0000256" key="2">
    <source>
        <dbReference type="ARBA" id="ARBA00010139"/>
    </source>
</evidence>
<dbReference type="Proteomes" id="UP000663874">
    <property type="component" value="Unassembled WGS sequence"/>
</dbReference>
<evidence type="ECO:0000256" key="4">
    <source>
        <dbReference type="ARBA" id="ARBA00022827"/>
    </source>
</evidence>
<evidence type="ECO:0000256" key="5">
    <source>
        <dbReference type="ARBA" id="ARBA00022857"/>
    </source>
</evidence>
<keyword evidence="7" id="KW-0503">Monooxygenase</keyword>
<evidence type="ECO:0000256" key="1">
    <source>
        <dbReference type="ARBA" id="ARBA00001974"/>
    </source>
</evidence>
<evidence type="ECO:0000256" key="7">
    <source>
        <dbReference type="ARBA" id="ARBA00023033"/>
    </source>
</evidence>
<evidence type="ECO:0008006" key="10">
    <source>
        <dbReference type="Google" id="ProtNLM"/>
    </source>
</evidence>
<keyword evidence="3" id="KW-0285">Flavoprotein</keyword>
<name>A0A820D2P8_9BILA</name>
<evidence type="ECO:0000256" key="6">
    <source>
        <dbReference type="ARBA" id="ARBA00023002"/>
    </source>
</evidence>
<proteinExistence type="inferred from homology"/>
<accession>A0A820D2P8</accession>
<organism evidence="8 9">
    <name type="scientific">Rotaria sordida</name>
    <dbReference type="NCBI Taxonomy" id="392033"/>
    <lineage>
        <taxon>Eukaryota</taxon>
        <taxon>Metazoa</taxon>
        <taxon>Spiralia</taxon>
        <taxon>Gnathifera</taxon>
        <taxon>Rotifera</taxon>
        <taxon>Eurotatoria</taxon>
        <taxon>Bdelloidea</taxon>
        <taxon>Philodinida</taxon>
        <taxon>Philodinidae</taxon>
        <taxon>Rotaria</taxon>
    </lineage>
</organism>
<dbReference type="InterPro" id="IPR036188">
    <property type="entry name" value="FAD/NAD-bd_sf"/>
</dbReference>
<reference evidence="8" key="1">
    <citation type="submission" date="2021-02" db="EMBL/GenBank/DDBJ databases">
        <authorList>
            <person name="Nowell W R."/>
        </authorList>
    </citation>
    <scope>NUCLEOTIDE SEQUENCE</scope>
</reference>
<keyword evidence="6" id="KW-0560">Oxidoreductase</keyword>
<dbReference type="AlphaFoldDB" id="A0A820D2P8"/>
<dbReference type="InterPro" id="IPR050775">
    <property type="entry name" value="FAD-binding_Monooxygenases"/>
</dbReference>
<evidence type="ECO:0000313" key="9">
    <source>
        <dbReference type="Proteomes" id="UP000663874"/>
    </source>
</evidence>
<protein>
    <recommendedName>
        <fullName evidence="10">Cyclohexanone monooxygenase</fullName>
    </recommendedName>
</protein>
<keyword evidence="5" id="KW-0521">NADP</keyword>
<comment type="cofactor">
    <cofactor evidence="1">
        <name>FAD</name>
        <dbReference type="ChEBI" id="CHEBI:57692"/>
    </cofactor>
</comment>
<dbReference type="PANTHER" id="PTHR43098:SF3">
    <property type="entry name" value="L-ORNITHINE N(5)-MONOOXYGENASE-RELATED"/>
    <property type="match status" value="1"/>
</dbReference>
<feature type="non-terminal residue" evidence="8">
    <location>
        <position position="1"/>
    </location>
</feature>
<keyword evidence="4" id="KW-0274">FAD</keyword>
<gene>
    <name evidence="8" type="ORF">FNK824_LOCUS37447</name>
</gene>
<evidence type="ECO:0000313" key="8">
    <source>
        <dbReference type="EMBL" id="CAF4225338.1"/>
    </source>
</evidence>
<dbReference type="GO" id="GO:0004497">
    <property type="term" value="F:monooxygenase activity"/>
    <property type="evidence" value="ECO:0007669"/>
    <property type="project" value="UniProtKB-KW"/>
</dbReference>
<dbReference type="SUPFAM" id="SSF51905">
    <property type="entry name" value="FAD/NAD(P)-binding domain"/>
    <property type="match status" value="1"/>
</dbReference>
<dbReference type="EMBL" id="CAJOBE010019020">
    <property type="protein sequence ID" value="CAF4225338.1"/>
    <property type="molecule type" value="Genomic_DNA"/>
</dbReference>
<evidence type="ECO:0000256" key="3">
    <source>
        <dbReference type="ARBA" id="ARBA00022630"/>
    </source>
</evidence>
<dbReference type="Gene3D" id="3.50.50.60">
    <property type="entry name" value="FAD/NAD(P)-binding domain"/>
    <property type="match status" value="1"/>
</dbReference>
<sequence length="151" mass="16924">GRSGNKLRDKWAEGPRSYLGIMIANFPNLFTITGPGSPSVLSNMIPSIEQHVDWIAECLNYIRTHNYNTIEPNLEAENAWANHVNEVSNMTLYPTVKSWYTGANIEGKPRMFMPYAGGLNVYRQKCKEIVADDYQGFSFAKSSSTPSIEAL</sequence>
<comment type="caution">
    <text evidence="8">The sequence shown here is derived from an EMBL/GenBank/DDBJ whole genome shotgun (WGS) entry which is preliminary data.</text>
</comment>
<dbReference type="PANTHER" id="PTHR43098">
    <property type="entry name" value="L-ORNITHINE N(5)-MONOOXYGENASE-RELATED"/>
    <property type="match status" value="1"/>
</dbReference>
<comment type="similarity">
    <text evidence="2">Belongs to the FAD-binding monooxygenase family.</text>
</comment>